<protein>
    <submittedName>
        <fullName evidence="1">Uncharacterized protein</fullName>
    </submittedName>
</protein>
<dbReference type="AlphaFoldDB" id="A0AAE1JDJ8"/>
<organism evidence="1 2">
    <name type="scientific">Acacia crassicarpa</name>
    <name type="common">northern wattle</name>
    <dbReference type="NCBI Taxonomy" id="499986"/>
    <lineage>
        <taxon>Eukaryota</taxon>
        <taxon>Viridiplantae</taxon>
        <taxon>Streptophyta</taxon>
        <taxon>Embryophyta</taxon>
        <taxon>Tracheophyta</taxon>
        <taxon>Spermatophyta</taxon>
        <taxon>Magnoliopsida</taxon>
        <taxon>eudicotyledons</taxon>
        <taxon>Gunneridae</taxon>
        <taxon>Pentapetalae</taxon>
        <taxon>rosids</taxon>
        <taxon>fabids</taxon>
        <taxon>Fabales</taxon>
        <taxon>Fabaceae</taxon>
        <taxon>Caesalpinioideae</taxon>
        <taxon>mimosoid clade</taxon>
        <taxon>Acacieae</taxon>
        <taxon>Acacia</taxon>
    </lineage>
</organism>
<proteinExistence type="predicted"/>
<evidence type="ECO:0000313" key="1">
    <source>
        <dbReference type="EMBL" id="KAK4267588.1"/>
    </source>
</evidence>
<reference evidence="1" key="1">
    <citation type="submission" date="2023-10" db="EMBL/GenBank/DDBJ databases">
        <title>Chromosome-level genome of the transformable northern wattle, Acacia crassicarpa.</title>
        <authorList>
            <person name="Massaro I."/>
            <person name="Sinha N.R."/>
            <person name="Poethig S."/>
            <person name="Leichty A.R."/>
        </authorList>
    </citation>
    <scope>NUCLEOTIDE SEQUENCE</scope>
    <source>
        <strain evidence="1">Acra3RX</strain>
        <tissue evidence="1">Leaf</tissue>
    </source>
</reference>
<dbReference type="Proteomes" id="UP001293593">
    <property type="component" value="Unassembled WGS sequence"/>
</dbReference>
<evidence type="ECO:0000313" key="2">
    <source>
        <dbReference type="Proteomes" id="UP001293593"/>
    </source>
</evidence>
<dbReference type="EMBL" id="JAWXYG010000007">
    <property type="protein sequence ID" value="KAK4267588.1"/>
    <property type="molecule type" value="Genomic_DNA"/>
</dbReference>
<accession>A0AAE1JDJ8</accession>
<gene>
    <name evidence="1" type="ORF">QN277_024348</name>
</gene>
<keyword evidence="2" id="KW-1185">Reference proteome</keyword>
<comment type="caution">
    <text evidence="1">The sequence shown here is derived from an EMBL/GenBank/DDBJ whole genome shotgun (WGS) entry which is preliminary data.</text>
</comment>
<sequence length="77" mass="8857">MIFFLRVLNGEHNTHILSPQLLLFYSFTPIIFIYSDDGDKNRLSRASRFRSKSFSSSFRFVGGTTRSSGWSMEEGLV</sequence>
<name>A0AAE1JDJ8_9FABA</name>